<evidence type="ECO:0000259" key="11">
    <source>
        <dbReference type="PROSITE" id="PS50111"/>
    </source>
</evidence>
<keyword evidence="3 10" id="KW-0812">Transmembrane</keyword>
<dbReference type="PROSITE" id="PS50111">
    <property type="entry name" value="CHEMOTAXIS_TRANSDUC_2"/>
    <property type="match status" value="1"/>
</dbReference>
<dbReference type="InterPro" id="IPR025991">
    <property type="entry name" value="Chemoreceptor_zinc-bind_dom"/>
</dbReference>
<keyword evidence="15" id="KW-1185">Reference proteome</keyword>
<dbReference type="AlphaFoldDB" id="A0A7Z1AFA5"/>
<feature type="coiled-coil region" evidence="9">
    <location>
        <begin position="115"/>
        <end position="142"/>
    </location>
</feature>
<protein>
    <submittedName>
        <fullName evidence="14">Methyl-accepting chemotaxis protein PctB</fullName>
    </submittedName>
</protein>
<dbReference type="Gene3D" id="1.10.287.950">
    <property type="entry name" value="Methyl-accepting chemotaxis protein"/>
    <property type="match status" value="1"/>
</dbReference>
<comment type="subcellular location">
    <subcellularLocation>
        <location evidence="1">Cell inner membrane</location>
        <topology evidence="1">Multi-pass membrane protein</topology>
    </subcellularLocation>
</comment>
<keyword evidence="6 8" id="KW-0807">Transducer</keyword>
<evidence type="ECO:0000313" key="15">
    <source>
        <dbReference type="Proteomes" id="UP000094769"/>
    </source>
</evidence>
<gene>
    <name evidence="14" type="primary">pctB</name>
    <name evidence="14" type="ORF">CODIS_29070</name>
</gene>
<name>A0A7Z1AFA5_9GAMM</name>
<dbReference type="GO" id="GO:0007165">
    <property type="term" value="P:signal transduction"/>
    <property type="evidence" value="ECO:0007669"/>
    <property type="project" value="UniProtKB-KW"/>
</dbReference>
<dbReference type="PROSITE" id="PS50192">
    <property type="entry name" value="T_SNARE"/>
    <property type="match status" value="1"/>
</dbReference>
<evidence type="ECO:0000256" key="9">
    <source>
        <dbReference type="SAM" id="Coils"/>
    </source>
</evidence>
<keyword evidence="4 10" id="KW-1133">Transmembrane helix</keyword>
<keyword evidence="2" id="KW-0997">Cell inner membrane</keyword>
<dbReference type="PANTHER" id="PTHR32089:SF119">
    <property type="entry name" value="METHYL-ACCEPTING CHEMOTAXIS PROTEIN CTPL"/>
    <property type="match status" value="1"/>
</dbReference>
<dbReference type="InterPro" id="IPR004089">
    <property type="entry name" value="MCPsignal_dom"/>
</dbReference>
<dbReference type="InterPro" id="IPR024478">
    <property type="entry name" value="HlyB_4HB_MCP"/>
</dbReference>
<dbReference type="CDD" id="cd11386">
    <property type="entry name" value="MCP_signal"/>
    <property type="match status" value="1"/>
</dbReference>
<dbReference type="Proteomes" id="UP000094769">
    <property type="component" value="Unassembled WGS sequence"/>
</dbReference>
<feature type="transmembrane region" description="Helical" evidence="10">
    <location>
        <begin position="321"/>
        <end position="345"/>
    </location>
</feature>
<feature type="domain" description="Methyl-accepting transducer" evidence="11">
    <location>
        <begin position="401"/>
        <end position="637"/>
    </location>
</feature>
<dbReference type="GO" id="GO:0005886">
    <property type="term" value="C:plasma membrane"/>
    <property type="evidence" value="ECO:0007669"/>
    <property type="project" value="UniProtKB-SubCell"/>
</dbReference>
<dbReference type="Gene3D" id="1.20.120.30">
    <property type="entry name" value="Aspartate receptor, ligand-binding domain"/>
    <property type="match status" value="1"/>
</dbReference>
<dbReference type="Pfam" id="PF00015">
    <property type="entry name" value="MCPsignal"/>
    <property type="match status" value="1"/>
</dbReference>
<dbReference type="PANTHER" id="PTHR32089">
    <property type="entry name" value="METHYL-ACCEPTING CHEMOTAXIS PROTEIN MCPB"/>
    <property type="match status" value="1"/>
</dbReference>
<dbReference type="Pfam" id="PF13682">
    <property type="entry name" value="CZB"/>
    <property type="match status" value="1"/>
</dbReference>
<dbReference type="SMART" id="SM00283">
    <property type="entry name" value="MA"/>
    <property type="match status" value="1"/>
</dbReference>
<keyword evidence="2" id="KW-1003">Cell membrane</keyword>
<keyword evidence="5 10" id="KW-0472">Membrane</keyword>
<evidence type="ECO:0000256" key="8">
    <source>
        <dbReference type="PROSITE-ProRule" id="PRU00284"/>
    </source>
</evidence>
<reference evidence="14 15" key="1">
    <citation type="submission" date="2016-06" db="EMBL/GenBank/DDBJ databases">
        <title>Genome sequence of endosymbiont of Candidatus Endolucinida thiodiazotropha.</title>
        <authorList>
            <person name="Poehlein A."/>
            <person name="Koenig S."/>
            <person name="Heiden S.E."/>
            <person name="Thuermer A."/>
            <person name="Voget S."/>
            <person name="Daniel R."/>
            <person name="Markert S."/>
            <person name="Gros O."/>
            <person name="Schweder T."/>
        </authorList>
    </citation>
    <scope>NUCLEOTIDE SEQUENCE [LARGE SCALE GENOMIC DNA]</scope>
    <source>
        <strain evidence="14 15">COS</strain>
    </source>
</reference>
<dbReference type="FunFam" id="1.10.287.950:FF:000001">
    <property type="entry name" value="Methyl-accepting chemotaxis sensory transducer"/>
    <property type="match status" value="1"/>
</dbReference>
<evidence type="ECO:0000256" key="6">
    <source>
        <dbReference type="ARBA" id="ARBA00023224"/>
    </source>
</evidence>
<accession>A0A7Z1AFA5</accession>
<dbReference type="SUPFAM" id="SSF58104">
    <property type="entry name" value="Methyl-accepting chemotaxis protein (MCP) signaling domain"/>
    <property type="match status" value="1"/>
</dbReference>
<evidence type="ECO:0000256" key="2">
    <source>
        <dbReference type="ARBA" id="ARBA00022519"/>
    </source>
</evidence>
<comment type="similarity">
    <text evidence="7">Belongs to the methyl-accepting chemotaxis (MCP) protein family.</text>
</comment>
<dbReference type="RefSeq" id="WP_069126370.1">
    <property type="nucleotide sequence ID" value="NZ_MARB01000016.1"/>
</dbReference>
<proteinExistence type="inferred from homology"/>
<evidence type="ECO:0000313" key="14">
    <source>
        <dbReference type="EMBL" id="ODJ86949.1"/>
    </source>
</evidence>
<evidence type="ECO:0000256" key="4">
    <source>
        <dbReference type="ARBA" id="ARBA00022989"/>
    </source>
</evidence>
<dbReference type="Pfam" id="PF00672">
    <property type="entry name" value="HAMP"/>
    <property type="match status" value="1"/>
</dbReference>
<evidence type="ECO:0000259" key="12">
    <source>
        <dbReference type="PROSITE" id="PS50192"/>
    </source>
</evidence>
<evidence type="ECO:0000256" key="10">
    <source>
        <dbReference type="SAM" id="Phobius"/>
    </source>
</evidence>
<feature type="coiled-coil region" evidence="9">
    <location>
        <begin position="472"/>
        <end position="499"/>
    </location>
</feature>
<feature type="domain" description="T-SNARE coiled-coil homology" evidence="12">
    <location>
        <begin position="588"/>
        <end position="650"/>
    </location>
</feature>
<evidence type="ECO:0000256" key="3">
    <source>
        <dbReference type="ARBA" id="ARBA00022692"/>
    </source>
</evidence>
<feature type="transmembrane region" description="Helical" evidence="10">
    <location>
        <begin position="14"/>
        <end position="35"/>
    </location>
</feature>
<keyword evidence="9" id="KW-0175">Coiled coil</keyword>
<dbReference type="InterPro" id="IPR000727">
    <property type="entry name" value="T_SNARE_dom"/>
</dbReference>
<evidence type="ECO:0000256" key="7">
    <source>
        <dbReference type="ARBA" id="ARBA00029447"/>
    </source>
</evidence>
<dbReference type="InterPro" id="IPR003660">
    <property type="entry name" value="HAMP_dom"/>
</dbReference>
<dbReference type="PROSITE" id="PS50885">
    <property type="entry name" value="HAMP"/>
    <property type="match status" value="1"/>
</dbReference>
<evidence type="ECO:0000256" key="5">
    <source>
        <dbReference type="ARBA" id="ARBA00023136"/>
    </source>
</evidence>
<dbReference type="CDD" id="cd06225">
    <property type="entry name" value="HAMP"/>
    <property type="match status" value="1"/>
</dbReference>
<evidence type="ECO:0000256" key="1">
    <source>
        <dbReference type="ARBA" id="ARBA00004429"/>
    </source>
</evidence>
<dbReference type="GO" id="GO:0006935">
    <property type="term" value="P:chemotaxis"/>
    <property type="evidence" value="ECO:0007669"/>
    <property type="project" value="UniProtKB-ARBA"/>
</dbReference>
<comment type="caution">
    <text evidence="14">The sequence shown here is derived from an EMBL/GenBank/DDBJ whole genome shotgun (WGS) entry which is preliminary data.</text>
</comment>
<evidence type="ECO:0000259" key="13">
    <source>
        <dbReference type="PROSITE" id="PS50885"/>
    </source>
</evidence>
<feature type="domain" description="HAMP" evidence="13">
    <location>
        <begin position="342"/>
        <end position="396"/>
    </location>
</feature>
<dbReference type="EMBL" id="MARB01000016">
    <property type="protein sequence ID" value="ODJ86949.1"/>
    <property type="molecule type" value="Genomic_DNA"/>
</dbReference>
<dbReference type="Pfam" id="PF12729">
    <property type="entry name" value="4HB_MCP_1"/>
    <property type="match status" value="1"/>
</dbReference>
<sequence>MSVFHNISIRTKQWFGFGLILCVLATSSIITLISLGNVEQSVNQVVRESQPRLILTKDLAKSLKQSTESLAFYLLTKDESQLQDFSSQRDQTKYILQSLITKSIEAEDTTSSQLLKQLDDKLKQYEQTAEALLNQTATHEGNFPGIAYANMHINPISREQMQLTSQMILSEMEEYADEERKQILHHLTELRYAWSNIMNGIRGYLAFRSDSNINDLNLYLDRTKKLVRIISAKSDQLTLDQADSIEQFTDNMVRFDEHFKRLLEIHGSNQWRSDAWLVRSQITPLLLITDQHLEQLVAHHESTISHTSQRLIEDASSTTTLVISLLLFGLMIGLSISWLTTRLIYNPILEAVKTMQDIANGDGDLMKRLKKRGNDELGLLAESFNQFVDKICKLIQQTAQSTESVINAVAQTSDNTSQISRRIQQQENETDQVATAMTQMTACVANIAQNATTAEEATKAATAEAHTGCKVIKQTADAVQALADEVELAEKSILGVEQESARIGSVLDVIKSIAEQTNLLALNAAIEAARAGEQGRGFAVVADEVRGLANRTHQSTGEIESMIQALQNGTQQAVSVMASGREKVDSRVLQATEALHSLSEINRAIETINEMNTQIATAAEEQCSVVEEINKNMINISENGKQTSQRAKNTSDTANDLGTLASDLQRVVQQFKFSGDSGFDFSPAKSAHLAWKTRVRSFLDGKQSLSHEEAVSHHDCALGKWYYSEALNRYGDVAEIHAIEQPHQQLHSLIREIIKHMESGDTDRAEDLYNEIEPLSGEIIGLLNRVEQKIAAG</sequence>
<organism evidence="14 15">
    <name type="scientific">Candidatus Thiodiazotropha endolucinida</name>
    <dbReference type="NCBI Taxonomy" id="1655433"/>
    <lineage>
        <taxon>Bacteria</taxon>
        <taxon>Pseudomonadati</taxon>
        <taxon>Pseudomonadota</taxon>
        <taxon>Gammaproteobacteria</taxon>
        <taxon>Chromatiales</taxon>
        <taxon>Sedimenticolaceae</taxon>
        <taxon>Candidatus Thiodiazotropha</taxon>
    </lineage>
</organism>
<dbReference type="SMART" id="SM00304">
    <property type="entry name" value="HAMP"/>
    <property type="match status" value="1"/>
</dbReference>